<dbReference type="STRING" id="416591.Tlet_0419"/>
<keyword evidence="4" id="KW-1185">Reference proteome</keyword>
<keyword evidence="2" id="KW-0472">Membrane</keyword>
<gene>
    <name evidence="3" type="ordered locus">Tlet_0419</name>
</gene>
<accession>A8F4A2</accession>
<organism evidence="3 4">
    <name type="scientific">Pseudothermotoga lettingae (strain ATCC BAA-301 / DSM 14385 / NBRC 107922 / TMO)</name>
    <name type="common">Thermotoga lettingae</name>
    <dbReference type="NCBI Taxonomy" id="416591"/>
    <lineage>
        <taxon>Bacteria</taxon>
        <taxon>Thermotogati</taxon>
        <taxon>Thermotogota</taxon>
        <taxon>Thermotogae</taxon>
        <taxon>Thermotogales</taxon>
        <taxon>Thermotogaceae</taxon>
        <taxon>Pseudothermotoga</taxon>
    </lineage>
</organism>
<feature type="transmembrane region" description="Helical" evidence="2">
    <location>
        <begin position="12"/>
        <end position="36"/>
    </location>
</feature>
<dbReference type="AlphaFoldDB" id="A8F4A2"/>
<name>A8F4A2_PSELT</name>
<sequence length="208" mass="24128" precursor="true">MVRKTRESIVTFLIFLFIVALIGGLFLSVFSFFYYLNQKKEYEKSLTSLEKKITTLNERINRLENFIGPNSTMDKLISISGFLSNTTVDLERIVEEIYDDPTTGYIRLFVMGQENVWVTFRKNETIYFSRELKPGLAPYKFYYFKSPAVQTEYSLEIPRDCTIVIGKPGLVSFLVYGVGTRYHPTKIVTWKDAKISNLEADLSLYIPK</sequence>
<dbReference type="eggNOG" id="ENOG5032T9V">
    <property type="taxonomic scope" value="Bacteria"/>
</dbReference>
<keyword evidence="1" id="KW-0175">Coiled coil</keyword>
<proteinExistence type="predicted"/>
<keyword evidence="2" id="KW-0812">Transmembrane</keyword>
<keyword evidence="2" id="KW-1133">Transmembrane helix</keyword>
<dbReference type="KEGG" id="tle:Tlet_0419"/>
<evidence type="ECO:0000256" key="2">
    <source>
        <dbReference type="SAM" id="Phobius"/>
    </source>
</evidence>
<dbReference type="Proteomes" id="UP000002016">
    <property type="component" value="Chromosome"/>
</dbReference>
<reference evidence="3 4" key="2">
    <citation type="journal article" date="2009" name="Proc. Natl. Acad. Sci. U.S.A.">
        <title>On the chimeric nature, thermophilic origin, and phylogenetic placement of the Thermotogales.</title>
        <authorList>
            <person name="Zhaxybayeva O."/>
            <person name="Swithers K.S."/>
            <person name="Lapierre P."/>
            <person name="Fournier G.P."/>
            <person name="Bickhart D.M."/>
            <person name="DeBoy R.T."/>
            <person name="Nelson K.E."/>
            <person name="Nesbo C.L."/>
            <person name="Doolittle W.F."/>
            <person name="Gogarten J.P."/>
            <person name="Noll K.M."/>
        </authorList>
    </citation>
    <scope>NUCLEOTIDE SEQUENCE [LARGE SCALE GENOMIC DNA]</scope>
    <source>
        <strain evidence="4">ATCC BAA-301 / DSM 14385 / NBRC 107922 / TMO</strain>
    </source>
</reference>
<evidence type="ECO:0000256" key="1">
    <source>
        <dbReference type="SAM" id="Coils"/>
    </source>
</evidence>
<evidence type="ECO:0000313" key="3">
    <source>
        <dbReference type="EMBL" id="ABV32986.1"/>
    </source>
</evidence>
<dbReference type="HOGENOM" id="CLU_112863_0_0_0"/>
<dbReference type="EMBL" id="CP000812">
    <property type="protein sequence ID" value="ABV32986.1"/>
    <property type="molecule type" value="Genomic_DNA"/>
</dbReference>
<reference evidence="3 4" key="1">
    <citation type="submission" date="2007-08" db="EMBL/GenBank/DDBJ databases">
        <title>Complete sequence of Thermotoga lettingae TMO.</title>
        <authorList>
            <consortium name="US DOE Joint Genome Institute"/>
            <person name="Copeland A."/>
            <person name="Lucas S."/>
            <person name="Lapidus A."/>
            <person name="Barry K."/>
            <person name="Glavina del Rio T."/>
            <person name="Dalin E."/>
            <person name="Tice H."/>
            <person name="Pitluck S."/>
            <person name="Foster B."/>
            <person name="Bruce D."/>
            <person name="Schmutz J."/>
            <person name="Larimer F."/>
            <person name="Land M."/>
            <person name="Hauser L."/>
            <person name="Kyrpides N."/>
            <person name="Mikhailova N."/>
            <person name="Nelson K."/>
            <person name="Gogarten J.P."/>
            <person name="Noll K."/>
            <person name="Richardson P."/>
        </authorList>
    </citation>
    <scope>NUCLEOTIDE SEQUENCE [LARGE SCALE GENOMIC DNA]</scope>
    <source>
        <strain evidence="4">ATCC BAA-301 / DSM 14385 / NBRC 107922 / TMO</strain>
    </source>
</reference>
<evidence type="ECO:0000313" key="4">
    <source>
        <dbReference type="Proteomes" id="UP000002016"/>
    </source>
</evidence>
<protein>
    <submittedName>
        <fullName evidence="3">Uncharacterized protein</fullName>
    </submittedName>
</protein>
<dbReference type="RefSeq" id="WP_012002467.1">
    <property type="nucleotide sequence ID" value="NC_009828.1"/>
</dbReference>
<feature type="coiled-coil region" evidence="1">
    <location>
        <begin position="39"/>
        <end position="66"/>
    </location>
</feature>